<comment type="caution">
    <text evidence="9">The sequence shown here is derived from an EMBL/GenBank/DDBJ whole genome shotgun (WGS) entry which is preliminary data.</text>
</comment>
<feature type="transmembrane region" description="Helical" evidence="8">
    <location>
        <begin position="102"/>
        <end position="127"/>
    </location>
</feature>
<feature type="transmembrane region" description="Helical" evidence="8">
    <location>
        <begin position="44"/>
        <end position="64"/>
    </location>
</feature>
<feature type="transmembrane region" description="Helical" evidence="8">
    <location>
        <begin position="7"/>
        <end position="24"/>
    </location>
</feature>
<feature type="transmembrane region" description="Helical" evidence="8">
    <location>
        <begin position="71"/>
        <end position="96"/>
    </location>
</feature>
<evidence type="ECO:0000256" key="4">
    <source>
        <dbReference type="ARBA" id="ARBA00022692"/>
    </source>
</evidence>
<keyword evidence="4 8" id="KW-0812">Transmembrane</keyword>
<evidence type="ECO:0000256" key="1">
    <source>
        <dbReference type="ARBA" id="ARBA00004651"/>
    </source>
</evidence>
<evidence type="ECO:0000256" key="3">
    <source>
        <dbReference type="ARBA" id="ARBA00022670"/>
    </source>
</evidence>
<sequence length="171" mass="19433">MLRVTKFIFSLILFFIGYQTLMYLSGNEIHIFFRELVAEQSVGLLKFLGFDALLGCVGGVTSGINLGRSGILVVAEGCDGVDLLALFAAFAIAFPGPWKHKFWYVPLGLLLVHAFNILRVAALTILADYNIEVMKWNHKYTFIILVYSFVFVLWFYWIKKFAVPHAKRKMA</sequence>
<name>A0A5C6V9K6_9FLAO</name>
<dbReference type="GO" id="GO:0008233">
    <property type="term" value="F:peptidase activity"/>
    <property type="evidence" value="ECO:0007669"/>
    <property type="project" value="UniProtKB-KW"/>
</dbReference>
<keyword evidence="10" id="KW-1185">Reference proteome</keyword>
<dbReference type="InterPro" id="IPR026392">
    <property type="entry name" value="Exo/Archaeosortase_dom"/>
</dbReference>
<comment type="subcellular location">
    <subcellularLocation>
        <location evidence="1">Cell membrane</location>
        <topology evidence="1">Multi-pass membrane protein</topology>
    </subcellularLocation>
</comment>
<evidence type="ECO:0000313" key="10">
    <source>
        <dbReference type="Proteomes" id="UP000321168"/>
    </source>
</evidence>
<accession>A0A5C6V9K6</accession>
<evidence type="ECO:0008006" key="11">
    <source>
        <dbReference type="Google" id="ProtNLM"/>
    </source>
</evidence>
<dbReference type="InterPro" id="IPR019127">
    <property type="entry name" value="Exosortase"/>
</dbReference>
<organism evidence="9 10">
    <name type="scientific">Luteibaculum oceani</name>
    <dbReference type="NCBI Taxonomy" id="1294296"/>
    <lineage>
        <taxon>Bacteria</taxon>
        <taxon>Pseudomonadati</taxon>
        <taxon>Bacteroidota</taxon>
        <taxon>Flavobacteriia</taxon>
        <taxon>Flavobacteriales</taxon>
        <taxon>Luteibaculaceae</taxon>
        <taxon>Luteibaculum</taxon>
    </lineage>
</organism>
<evidence type="ECO:0000256" key="7">
    <source>
        <dbReference type="ARBA" id="ARBA00023136"/>
    </source>
</evidence>
<keyword evidence="3" id="KW-0645">Protease</keyword>
<dbReference type="NCBIfam" id="TIGR04178">
    <property type="entry name" value="exo_archaeo"/>
    <property type="match status" value="1"/>
</dbReference>
<dbReference type="RefSeq" id="WP_147014159.1">
    <property type="nucleotide sequence ID" value="NZ_VORB01000004.1"/>
</dbReference>
<evidence type="ECO:0000256" key="5">
    <source>
        <dbReference type="ARBA" id="ARBA00022801"/>
    </source>
</evidence>
<evidence type="ECO:0000313" key="9">
    <source>
        <dbReference type="EMBL" id="TXC81430.1"/>
    </source>
</evidence>
<keyword evidence="6 8" id="KW-1133">Transmembrane helix</keyword>
<keyword evidence="5" id="KW-0378">Hydrolase</keyword>
<evidence type="ECO:0000256" key="2">
    <source>
        <dbReference type="ARBA" id="ARBA00022475"/>
    </source>
</evidence>
<dbReference type="EMBL" id="VORB01000004">
    <property type="protein sequence ID" value="TXC81430.1"/>
    <property type="molecule type" value="Genomic_DNA"/>
</dbReference>
<dbReference type="Pfam" id="PF09721">
    <property type="entry name" value="Exosortase_EpsH"/>
    <property type="match status" value="1"/>
</dbReference>
<keyword evidence="2" id="KW-1003">Cell membrane</keyword>
<protein>
    <recommendedName>
        <fullName evidence="11">Exosortase/archaeosortase family protein</fullName>
    </recommendedName>
</protein>
<dbReference type="GO" id="GO:0005886">
    <property type="term" value="C:plasma membrane"/>
    <property type="evidence" value="ECO:0007669"/>
    <property type="project" value="UniProtKB-SubCell"/>
</dbReference>
<keyword evidence="7 8" id="KW-0472">Membrane</keyword>
<dbReference type="GO" id="GO:0006508">
    <property type="term" value="P:proteolysis"/>
    <property type="evidence" value="ECO:0007669"/>
    <property type="project" value="UniProtKB-KW"/>
</dbReference>
<dbReference type="Proteomes" id="UP000321168">
    <property type="component" value="Unassembled WGS sequence"/>
</dbReference>
<gene>
    <name evidence="9" type="ORF">FRX97_05335</name>
</gene>
<dbReference type="AlphaFoldDB" id="A0A5C6V9K6"/>
<reference evidence="9 10" key="1">
    <citation type="submission" date="2019-08" db="EMBL/GenBank/DDBJ databases">
        <title>Genome of Luteibaculum oceani JCM 18817.</title>
        <authorList>
            <person name="Bowman J.P."/>
        </authorList>
    </citation>
    <scope>NUCLEOTIDE SEQUENCE [LARGE SCALE GENOMIC DNA]</scope>
    <source>
        <strain evidence="9 10">JCM 18817</strain>
    </source>
</reference>
<evidence type="ECO:0000256" key="6">
    <source>
        <dbReference type="ARBA" id="ARBA00022989"/>
    </source>
</evidence>
<evidence type="ECO:0000256" key="8">
    <source>
        <dbReference type="SAM" id="Phobius"/>
    </source>
</evidence>
<proteinExistence type="predicted"/>
<dbReference type="OrthoDB" id="678161at2"/>
<feature type="transmembrane region" description="Helical" evidence="8">
    <location>
        <begin position="139"/>
        <end position="158"/>
    </location>
</feature>